<evidence type="ECO:0000313" key="3">
    <source>
        <dbReference type="Proteomes" id="UP001620514"/>
    </source>
</evidence>
<organism evidence="2 3">
    <name type="scientific">Caballeronia udeis</name>
    <dbReference type="NCBI Taxonomy" id="1232866"/>
    <lineage>
        <taxon>Bacteria</taxon>
        <taxon>Pseudomonadati</taxon>
        <taxon>Pseudomonadota</taxon>
        <taxon>Betaproteobacteria</taxon>
        <taxon>Burkholderiales</taxon>
        <taxon>Burkholderiaceae</taxon>
        <taxon>Caballeronia</taxon>
    </lineage>
</organism>
<reference evidence="2 3" key="1">
    <citation type="submission" date="2024-11" db="EMBL/GenBank/DDBJ databases">
        <title>Using genomics to understand microbial adaptation to soil warming.</title>
        <authorList>
            <person name="Deangelis K.M. PhD."/>
        </authorList>
    </citation>
    <scope>NUCLEOTIDE SEQUENCE [LARGE SCALE GENOMIC DNA]</scope>
    <source>
        <strain evidence="2 3">GAS97</strain>
    </source>
</reference>
<dbReference type="RefSeq" id="WP_404614061.1">
    <property type="nucleotide sequence ID" value="NZ_JBIYDN010000042.1"/>
</dbReference>
<name>A0ABW8N050_9BURK</name>
<feature type="compositionally biased region" description="Basic and acidic residues" evidence="1">
    <location>
        <begin position="95"/>
        <end position="113"/>
    </location>
</feature>
<evidence type="ECO:0000256" key="1">
    <source>
        <dbReference type="SAM" id="MobiDB-lite"/>
    </source>
</evidence>
<comment type="caution">
    <text evidence="2">The sequence shown here is derived from an EMBL/GenBank/DDBJ whole genome shotgun (WGS) entry which is preliminary data.</text>
</comment>
<sequence length="132" mass="14591">MSKAHKIPGSDEGWDEGLLGREEEFVAVDEGADLADLDAGLDLQMISIRLSKSLIEDFKNIAQIHGLGYQPLMRQALHRFAEGEKKMLLQATASEHIKNQRQREADRAARAAEKAAAGHAPVDHRPKEKKVA</sequence>
<dbReference type="EMBL" id="JBIYDN010000042">
    <property type="protein sequence ID" value="MFK4448046.1"/>
    <property type="molecule type" value="Genomic_DNA"/>
</dbReference>
<keyword evidence="3" id="KW-1185">Reference proteome</keyword>
<accession>A0ABW8N050</accession>
<dbReference type="Proteomes" id="UP001620514">
    <property type="component" value="Unassembled WGS sequence"/>
</dbReference>
<proteinExistence type="predicted"/>
<evidence type="ECO:0000313" key="2">
    <source>
        <dbReference type="EMBL" id="MFK4448046.1"/>
    </source>
</evidence>
<gene>
    <name evidence="2" type="ORF">ABH943_008089</name>
</gene>
<protein>
    <submittedName>
        <fullName evidence="2">Uncharacterized protein</fullName>
    </submittedName>
</protein>
<feature type="compositionally biased region" description="Basic and acidic residues" evidence="1">
    <location>
        <begin position="121"/>
        <end position="132"/>
    </location>
</feature>
<feature type="region of interest" description="Disordered" evidence="1">
    <location>
        <begin position="94"/>
        <end position="132"/>
    </location>
</feature>